<accession>A0A132B429</accession>
<dbReference type="Proteomes" id="UP000070700">
    <property type="component" value="Unassembled WGS sequence"/>
</dbReference>
<dbReference type="RefSeq" id="XP_018061446.1">
    <property type="nucleotide sequence ID" value="XM_018207035.1"/>
</dbReference>
<protein>
    <submittedName>
        <fullName evidence="1">Uncharacterized protein</fullName>
    </submittedName>
</protein>
<dbReference type="KEGG" id="psco:LY89DRAFT_367817"/>
<dbReference type="AlphaFoldDB" id="A0A132B429"/>
<dbReference type="EMBL" id="KQ947441">
    <property type="protein sequence ID" value="KUJ07091.1"/>
    <property type="molecule type" value="Genomic_DNA"/>
</dbReference>
<evidence type="ECO:0000313" key="2">
    <source>
        <dbReference type="Proteomes" id="UP000070700"/>
    </source>
</evidence>
<proteinExistence type="predicted"/>
<sequence length="152" mass="16903">MESIMWVHLLNLKFVINMHLKYTCLHPNSKLVMNLGQGSKRPMRLFSSPFPSPFSSSSSSSRAGQGTFCTSAPRVIIIDECICFFGIPRNARRQLVLLVTAQHDARPLSGCPFNRCCNPSILRSSSLPATFSSFTSNLNLLLPPLYGRRALN</sequence>
<name>A0A132B429_MOLSC</name>
<dbReference type="GeneID" id="28816761"/>
<reference evidence="1 2" key="1">
    <citation type="submission" date="2015-10" db="EMBL/GenBank/DDBJ databases">
        <title>Full genome of DAOMC 229536 Phialocephala scopiformis, a fungal endophyte of spruce producing the potent anti-insectan compound rugulosin.</title>
        <authorList>
            <consortium name="DOE Joint Genome Institute"/>
            <person name="Walker A.K."/>
            <person name="Frasz S.L."/>
            <person name="Seifert K.A."/>
            <person name="Miller J.D."/>
            <person name="Mondo S.J."/>
            <person name="Labutti K."/>
            <person name="Lipzen A."/>
            <person name="Dockter R."/>
            <person name="Kennedy M."/>
            <person name="Grigoriev I.V."/>
            <person name="Spatafora J.W."/>
        </authorList>
    </citation>
    <scope>NUCLEOTIDE SEQUENCE [LARGE SCALE GENOMIC DNA]</scope>
    <source>
        <strain evidence="1 2">CBS 120377</strain>
    </source>
</reference>
<dbReference type="InParanoid" id="A0A132B429"/>
<gene>
    <name evidence="1" type="ORF">LY89DRAFT_367817</name>
</gene>
<evidence type="ECO:0000313" key="1">
    <source>
        <dbReference type="EMBL" id="KUJ07091.1"/>
    </source>
</evidence>
<organism evidence="1 2">
    <name type="scientific">Mollisia scopiformis</name>
    <name type="common">Conifer needle endophyte fungus</name>
    <name type="synonym">Phialocephala scopiformis</name>
    <dbReference type="NCBI Taxonomy" id="149040"/>
    <lineage>
        <taxon>Eukaryota</taxon>
        <taxon>Fungi</taxon>
        <taxon>Dikarya</taxon>
        <taxon>Ascomycota</taxon>
        <taxon>Pezizomycotina</taxon>
        <taxon>Leotiomycetes</taxon>
        <taxon>Helotiales</taxon>
        <taxon>Mollisiaceae</taxon>
        <taxon>Mollisia</taxon>
    </lineage>
</organism>
<keyword evidence="2" id="KW-1185">Reference proteome</keyword>